<protein>
    <submittedName>
        <fullName evidence="3">Amidohydrolase</fullName>
    </submittedName>
</protein>
<dbReference type="Pfam" id="PF07687">
    <property type="entry name" value="M20_dimer"/>
    <property type="match status" value="1"/>
</dbReference>
<keyword evidence="4" id="KW-1185">Reference proteome</keyword>
<name>A0ABV7TD73_9RHOB</name>
<dbReference type="EMBL" id="JBHRXI010000001">
    <property type="protein sequence ID" value="MFC3612624.1"/>
    <property type="molecule type" value="Genomic_DNA"/>
</dbReference>
<organism evidence="3 4">
    <name type="scientific">Lutimaribacter marinistellae</name>
    <dbReference type="NCBI Taxonomy" id="1820329"/>
    <lineage>
        <taxon>Bacteria</taxon>
        <taxon>Pseudomonadati</taxon>
        <taxon>Pseudomonadota</taxon>
        <taxon>Alphaproteobacteria</taxon>
        <taxon>Rhodobacterales</taxon>
        <taxon>Roseobacteraceae</taxon>
        <taxon>Lutimaribacter</taxon>
    </lineage>
</organism>
<dbReference type="PANTHER" id="PTHR11014">
    <property type="entry name" value="PEPTIDASE M20 FAMILY MEMBER"/>
    <property type="match status" value="1"/>
</dbReference>
<dbReference type="NCBIfam" id="TIGR01891">
    <property type="entry name" value="amidohydrolases"/>
    <property type="match status" value="1"/>
</dbReference>
<reference evidence="4" key="1">
    <citation type="journal article" date="2019" name="Int. J. Syst. Evol. Microbiol.">
        <title>The Global Catalogue of Microorganisms (GCM) 10K type strain sequencing project: providing services to taxonomists for standard genome sequencing and annotation.</title>
        <authorList>
            <consortium name="The Broad Institute Genomics Platform"/>
            <consortium name="The Broad Institute Genome Sequencing Center for Infectious Disease"/>
            <person name="Wu L."/>
            <person name="Ma J."/>
        </authorList>
    </citation>
    <scope>NUCLEOTIDE SEQUENCE [LARGE SCALE GENOMIC DNA]</scope>
    <source>
        <strain evidence="4">KCTC 42911</strain>
    </source>
</reference>
<dbReference type="Pfam" id="PF01546">
    <property type="entry name" value="Peptidase_M20"/>
    <property type="match status" value="1"/>
</dbReference>
<evidence type="ECO:0000313" key="3">
    <source>
        <dbReference type="EMBL" id="MFC3612624.1"/>
    </source>
</evidence>
<comment type="caution">
    <text evidence="3">The sequence shown here is derived from an EMBL/GenBank/DDBJ whole genome shotgun (WGS) entry which is preliminary data.</text>
</comment>
<dbReference type="SUPFAM" id="SSF55031">
    <property type="entry name" value="Bacterial exopeptidase dimerisation domain"/>
    <property type="match status" value="1"/>
</dbReference>
<dbReference type="Gene3D" id="3.40.630.10">
    <property type="entry name" value="Zn peptidases"/>
    <property type="match status" value="1"/>
</dbReference>
<evidence type="ECO:0000259" key="2">
    <source>
        <dbReference type="Pfam" id="PF07687"/>
    </source>
</evidence>
<gene>
    <name evidence="3" type="ORF">ACFORG_02535</name>
</gene>
<dbReference type="InterPro" id="IPR002933">
    <property type="entry name" value="Peptidase_M20"/>
</dbReference>
<dbReference type="RefSeq" id="WP_386733798.1">
    <property type="nucleotide sequence ID" value="NZ_JBHRXI010000001.1"/>
</dbReference>
<proteinExistence type="predicted"/>
<dbReference type="InterPro" id="IPR017439">
    <property type="entry name" value="Amidohydrolase"/>
</dbReference>
<sequence>MQPHEPPLTNSDIATLTEWRRELHRRPELSGEEKETAKTVLAMLEECHPDEVLTDLGGHGVAAIFHGAEKGPSVMLRCEIDGLPIEELNPGLPYRSEVAGKGHLCGHDGHMAILAATARWLARNRPRHGCVILLFQPAEENGAGAAAVIQDPRFAKLDIDYAFSLHNFPGLPLGHVLLAPGVMNCASRGMKIELVGKTAHASQPETGTSPAPALAHLISDLGGLGSATDVDDPDFRLVTVTHARMGEPAFGIAPGVAELWVTLRSRTDEGMAALVEHAETAVTMAAASHSLKAAISYQDVFRHCENHPDAVRELTRALDAERVARTDGLLPMRASEDFGRFGDHTKSAMLLLGSGEDRPSLHNPDYDFPDELIPIGASIFIRTLRNLCFGFE</sequence>
<feature type="domain" description="Peptidase M20 dimerisation" evidence="2">
    <location>
        <begin position="187"/>
        <end position="282"/>
    </location>
</feature>
<accession>A0ABV7TD73</accession>
<dbReference type="PANTHER" id="PTHR11014:SF169">
    <property type="entry name" value="CLAN MH, FAMILY M20, PEPTIDASE T-LIKE METALLOPEPTIDASE"/>
    <property type="match status" value="1"/>
</dbReference>
<dbReference type="PIRSF" id="PIRSF005962">
    <property type="entry name" value="Pept_M20D_amidohydro"/>
    <property type="match status" value="1"/>
</dbReference>
<dbReference type="Gene3D" id="3.30.70.360">
    <property type="match status" value="1"/>
</dbReference>
<evidence type="ECO:0000313" key="4">
    <source>
        <dbReference type="Proteomes" id="UP001595629"/>
    </source>
</evidence>
<evidence type="ECO:0000256" key="1">
    <source>
        <dbReference type="ARBA" id="ARBA00022801"/>
    </source>
</evidence>
<dbReference type="Proteomes" id="UP001595629">
    <property type="component" value="Unassembled WGS sequence"/>
</dbReference>
<keyword evidence="1" id="KW-0378">Hydrolase</keyword>
<dbReference type="SUPFAM" id="SSF53187">
    <property type="entry name" value="Zn-dependent exopeptidases"/>
    <property type="match status" value="1"/>
</dbReference>
<dbReference type="InterPro" id="IPR036264">
    <property type="entry name" value="Bact_exopeptidase_dim_dom"/>
</dbReference>
<dbReference type="InterPro" id="IPR011650">
    <property type="entry name" value="Peptidase_M20_dimer"/>
</dbReference>